<name>A0A9P0HL64_NEZVI</name>
<proteinExistence type="predicted"/>
<organism evidence="1 2">
    <name type="scientific">Nezara viridula</name>
    <name type="common">Southern green stink bug</name>
    <name type="synonym">Cimex viridulus</name>
    <dbReference type="NCBI Taxonomy" id="85310"/>
    <lineage>
        <taxon>Eukaryota</taxon>
        <taxon>Metazoa</taxon>
        <taxon>Ecdysozoa</taxon>
        <taxon>Arthropoda</taxon>
        <taxon>Hexapoda</taxon>
        <taxon>Insecta</taxon>
        <taxon>Pterygota</taxon>
        <taxon>Neoptera</taxon>
        <taxon>Paraneoptera</taxon>
        <taxon>Hemiptera</taxon>
        <taxon>Heteroptera</taxon>
        <taxon>Panheteroptera</taxon>
        <taxon>Pentatomomorpha</taxon>
        <taxon>Pentatomoidea</taxon>
        <taxon>Pentatomidae</taxon>
        <taxon>Pentatominae</taxon>
        <taxon>Nezara</taxon>
    </lineage>
</organism>
<reference evidence="1" key="1">
    <citation type="submission" date="2022-01" db="EMBL/GenBank/DDBJ databases">
        <authorList>
            <person name="King R."/>
        </authorList>
    </citation>
    <scope>NUCLEOTIDE SEQUENCE</scope>
</reference>
<evidence type="ECO:0000313" key="2">
    <source>
        <dbReference type="Proteomes" id="UP001152798"/>
    </source>
</evidence>
<dbReference type="AlphaFoldDB" id="A0A9P0HL64"/>
<keyword evidence="2" id="KW-1185">Reference proteome</keyword>
<dbReference type="EMBL" id="OV725082">
    <property type="protein sequence ID" value="CAH1404144.1"/>
    <property type="molecule type" value="Genomic_DNA"/>
</dbReference>
<sequence length="67" mass="8329">MPPMVFYWIHLTWMIKNRCLLKELYEELKEIEYSFCENGISWFYKATWRTKYLSKENKQDVISKITL</sequence>
<accession>A0A9P0HL64</accession>
<protein>
    <submittedName>
        <fullName evidence="1">Uncharacterized protein</fullName>
    </submittedName>
</protein>
<dbReference type="Proteomes" id="UP001152798">
    <property type="component" value="Chromosome 6"/>
</dbReference>
<gene>
    <name evidence="1" type="ORF">NEZAVI_LOCUS12609</name>
</gene>
<evidence type="ECO:0000313" key="1">
    <source>
        <dbReference type="EMBL" id="CAH1404144.1"/>
    </source>
</evidence>